<dbReference type="Proteomes" id="UP000287033">
    <property type="component" value="Unassembled WGS sequence"/>
</dbReference>
<sequence length="125" mass="13949">MISADTVLKISCSLLMTGIRVSMIFFFFSAFHLPRGLRLRRRRPLDLHLHSRSKLQPCPAHATATRVPIGYSRRPSRGGNPQRVGERPVHHCVPPTLVVLLEEAAVCHCLPLLIGRLALPAAVFR</sequence>
<organism evidence="2 3">
    <name type="scientific">Chiloscyllium punctatum</name>
    <name type="common">Brownbanded bambooshark</name>
    <name type="synonym">Hemiscyllium punctatum</name>
    <dbReference type="NCBI Taxonomy" id="137246"/>
    <lineage>
        <taxon>Eukaryota</taxon>
        <taxon>Metazoa</taxon>
        <taxon>Chordata</taxon>
        <taxon>Craniata</taxon>
        <taxon>Vertebrata</taxon>
        <taxon>Chondrichthyes</taxon>
        <taxon>Elasmobranchii</taxon>
        <taxon>Galeomorphii</taxon>
        <taxon>Galeoidea</taxon>
        <taxon>Orectolobiformes</taxon>
        <taxon>Hemiscylliidae</taxon>
        <taxon>Chiloscyllium</taxon>
    </lineage>
</organism>
<protein>
    <submittedName>
        <fullName evidence="2">Uncharacterized protein</fullName>
    </submittedName>
</protein>
<feature type="transmembrane region" description="Helical" evidence="1">
    <location>
        <begin position="6"/>
        <end position="33"/>
    </location>
</feature>
<comment type="caution">
    <text evidence="2">The sequence shown here is derived from an EMBL/GenBank/DDBJ whole genome shotgun (WGS) entry which is preliminary data.</text>
</comment>
<keyword evidence="3" id="KW-1185">Reference proteome</keyword>
<accession>A0A401RJJ2</accession>
<keyword evidence="1" id="KW-1133">Transmembrane helix</keyword>
<proteinExistence type="predicted"/>
<gene>
    <name evidence="2" type="ORF">chiPu_0022529</name>
</gene>
<evidence type="ECO:0000313" key="3">
    <source>
        <dbReference type="Proteomes" id="UP000287033"/>
    </source>
</evidence>
<evidence type="ECO:0000256" key="1">
    <source>
        <dbReference type="SAM" id="Phobius"/>
    </source>
</evidence>
<name>A0A401RJJ2_CHIPU</name>
<dbReference type="EMBL" id="BEZZ01008585">
    <property type="protein sequence ID" value="GCC18305.1"/>
    <property type="molecule type" value="Genomic_DNA"/>
</dbReference>
<dbReference type="AlphaFoldDB" id="A0A401RJJ2"/>
<evidence type="ECO:0000313" key="2">
    <source>
        <dbReference type="EMBL" id="GCC18305.1"/>
    </source>
</evidence>
<reference evidence="2 3" key="1">
    <citation type="journal article" date="2018" name="Nat. Ecol. Evol.">
        <title>Shark genomes provide insights into elasmobranch evolution and the origin of vertebrates.</title>
        <authorList>
            <person name="Hara Y"/>
            <person name="Yamaguchi K"/>
            <person name="Onimaru K"/>
            <person name="Kadota M"/>
            <person name="Koyanagi M"/>
            <person name="Keeley SD"/>
            <person name="Tatsumi K"/>
            <person name="Tanaka K"/>
            <person name="Motone F"/>
            <person name="Kageyama Y"/>
            <person name="Nozu R"/>
            <person name="Adachi N"/>
            <person name="Nishimura O"/>
            <person name="Nakagawa R"/>
            <person name="Tanegashima C"/>
            <person name="Kiyatake I"/>
            <person name="Matsumoto R"/>
            <person name="Murakumo K"/>
            <person name="Nishida K"/>
            <person name="Terakita A"/>
            <person name="Kuratani S"/>
            <person name="Sato K"/>
            <person name="Hyodo S Kuraku.S."/>
        </authorList>
    </citation>
    <scope>NUCLEOTIDE SEQUENCE [LARGE SCALE GENOMIC DNA]</scope>
</reference>
<keyword evidence="1" id="KW-0472">Membrane</keyword>
<keyword evidence="1" id="KW-0812">Transmembrane</keyword>